<name>A0A6A5BG47_NAEFO</name>
<dbReference type="CDD" id="cd00660">
    <property type="entry name" value="Topoisomer_IB_N"/>
    <property type="match status" value="1"/>
</dbReference>
<evidence type="ECO:0000313" key="13">
    <source>
        <dbReference type="EMBL" id="KAF0976823.1"/>
    </source>
</evidence>
<sequence length="687" mass="79217">MPADDKKRKRVIDDDVSEEEEVEEKVKIEVVKKETKKKKETPKETKKEEEESSSAAAAAAASSSVEDIYKWWQESDEKIQEILSSDQKWNTLKHNGVLFPPDYEPHGIPVYYDGKSVKLTPEQEEVATMYASMLESDYVKKQQFNDNFWNAWKELLGKNHTIKSLSKCDFSKIWEHLLTEKEKKNGRSSEEKKAEKEEKAKFEDAYKYALVDGRKEKVQQYKIEPPALFRGRGTHPKMGQLKKRIQPEDITINIGRLEDCPPPPVGHQWGAVVSNNTVLWLAAYKDVINNKNKYVQFASGSSLKAMNDYLKYQTARNLKDCIEKIREDYKKQWTDSSESERQLGVAIYFIDKLALRVGNEKDDEEEADTVGCCSLRVEHITLVPPSSIKFDFLGKDSIRYENTVEVEKAVYKCVKSFVEGKKPTDMLFNKINPTKLNEHLKSYMEKLSAKVFRTYNASITLDRELKRLEKDITTDMTVAEKVSLYNTANRQVAILCNHQRAAPKTFDSSVETMDKKIEAQVSYMERLKKALKDISKSGYDEVKEKWEKDNQKILKLYEKEVEEFEQKQKDIELKAKNAGKSVAAFLGSAKKEKAPKKPTLPVLPKTTEAIESKIEAVKKKVEEMNHEKKMKIDNKTVALSTSRLNYCDPRITVAWCKRTNVPIQKLFSKTLQDKFPWALDCGTDFTF</sequence>
<feature type="compositionally biased region" description="Basic and acidic residues" evidence="11">
    <location>
        <begin position="24"/>
        <end position="33"/>
    </location>
</feature>
<proteinExistence type="inferred from homology"/>
<dbReference type="FunFam" id="1.10.10.41:FF:000001">
    <property type="entry name" value="DNA topoisomerase I"/>
    <property type="match status" value="1"/>
</dbReference>
<dbReference type="PROSITE" id="PS52038">
    <property type="entry name" value="TOPO_IB_2"/>
    <property type="match status" value="1"/>
</dbReference>
<dbReference type="VEuPathDB" id="AmoebaDB:FDP41_004118"/>
<accession>A0A6A5BG47</accession>
<dbReference type="InterPro" id="IPR014711">
    <property type="entry name" value="TopoI_cat_a-hlx-sub_euk"/>
</dbReference>
<keyword evidence="5 8" id="KW-0238">DNA-binding</keyword>
<feature type="compositionally biased region" description="Acidic residues" evidence="11">
    <location>
        <begin position="14"/>
        <end position="23"/>
    </location>
</feature>
<dbReference type="OMA" id="HRWKEVK"/>
<evidence type="ECO:0000256" key="10">
    <source>
        <dbReference type="SAM" id="Coils"/>
    </source>
</evidence>
<dbReference type="VEuPathDB" id="AmoebaDB:NF0087810"/>
<dbReference type="InterPro" id="IPR051062">
    <property type="entry name" value="Topoisomerase_IB"/>
</dbReference>
<evidence type="ECO:0000256" key="9">
    <source>
        <dbReference type="RuleBase" id="RU365101"/>
    </source>
</evidence>
<keyword evidence="14" id="KW-1185">Reference proteome</keyword>
<dbReference type="PRINTS" id="PR00416">
    <property type="entry name" value="EUTPISMRASEI"/>
</dbReference>
<dbReference type="Gene3D" id="2.170.11.10">
    <property type="entry name" value="DNA Topoisomerase I, domain 2"/>
    <property type="match status" value="1"/>
</dbReference>
<feature type="coiled-coil region" evidence="10">
    <location>
        <begin position="543"/>
        <end position="574"/>
    </location>
</feature>
<dbReference type="GO" id="GO:0005694">
    <property type="term" value="C:chromosome"/>
    <property type="evidence" value="ECO:0007669"/>
    <property type="project" value="InterPro"/>
</dbReference>
<dbReference type="GO" id="GO:0005730">
    <property type="term" value="C:nucleolus"/>
    <property type="evidence" value="ECO:0007669"/>
    <property type="project" value="TreeGrafter"/>
</dbReference>
<dbReference type="SUPFAM" id="SSF56349">
    <property type="entry name" value="DNA breaking-rejoining enzymes"/>
    <property type="match status" value="1"/>
</dbReference>
<evidence type="ECO:0000256" key="3">
    <source>
        <dbReference type="ARBA" id="ARBA00006645"/>
    </source>
</evidence>
<dbReference type="FunFam" id="3.90.15.10:FF:000003">
    <property type="entry name" value="DNA topoisomerase I"/>
    <property type="match status" value="1"/>
</dbReference>
<dbReference type="AlphaFoldDB" id="A0A6A5BG47"/>
<dbReference type="PANTHER" id="PTHR10290">
    <property type="entry name" value="DNA TOPOISOMERASE I"/>
    <property type="match status" value="1"/>
</dbReference>
<keyword evidence="7" id="KW-0539">Nucleus</keyword>
<feature type="active site" description="O-(3'-phospho-DNA)-tyrosine intermediate" evidence="8">
    <location>
        <position position="646"/>
    </location>
</feature>
<keyword evidence="6 8" id="KW-0413">Isomerase</keyword>
<feature type="coiled-coil region" evidence="10">
    <location>
        <begin position="607"/>
        <end position="634"/>
    </location>
</feature>
<evidence type="ECO:0000256" key="2">
    <source>
        <dbReference type="ARBA" id="ARBA00004123"/>
    </source>
</evidence>
<dbReference type="EC" id="5.6.2.1" evidence="9"/>
<comment type="subcellular location">
    <subcellularLocation>
        <location evidence="2">Nucleus</location>
    </subcellularLocation>
</comment>
<dbReference type="EMBL" id="VFQX01000036">
    <property type="protein sequence ID" value="KAF0976823.1"/>
    <property type="molecule type" value="Genomic_DNA"/>
</dbReference>
<feature type="region of interest" description="Disordered" evidence="11">
    <location>
        <begin position="1"/>
        <end position="63"/>
    </location>
</feature>
<gene>
    <name evidence="13" type="ORF">FDP41_004118</name>
</gene>
<keyword evidence="10" id="KW-0175">Coiled coil</keyword>
<dbReference type="GO" id="GO:0006260">
    <property type="term" value="P:DNA replication"/>
    <property type="evidence" value="ECO:0007669"/>
    <property type="project" value="TreeGrafter"/>
</dbReference>
<evidence type="ECO:0000256" key="5">
    <source>
        <dbReference type="ARBA" id="ARBA00023125"/>
    </source>
</evidence>
<dbReference type="Proteomes" id="UP000444721">
    <property type="component" value="Unassembled WGS sequence"/>
</dbReference>
<reference evidence="13 14" key="1">
    <citation type="journal article" date="2019" name="Sci. Rep.">
        <title>Nanopore sequencing improves the draft genome of the human pathogenic amoeba Naegleria fowleri.</title>
        <authorList>
            <person name="Liechti N."/>
            <person name="Schurch N."/>
            <person name="Bruggmann R."/>
            <person name="Wittwer M."/>
        </authorList>
    </citation>
    <scope>NUCLEOTIDE SEQUENCE [LARGE SCALE GENOMIC DNA]</scope>
    <source>
        <strain evidence="13 14">ATCC 30894</strain>
    </source>
</reference>
<comment type="function">
    <text evidence="9">Releases the supercoiling and torsional tension of DNA introduced during the DNA replication and transcription by transiently cleaving and rejoining one strand of the DNA duplex. Introduces a single-strand break via transesterification at the specific target site 5'-[CT]CCTTp site in duplex DNA. The scissile phosphodiester is attacked by the catalytic tyrosine of the enzyme, resulting in the formation of a DNA-(3'-phosphotyrosyl)-enzyme intermediate and the expulsion of a 5'-OH DNA strand. The free DNA strand then undergoes passage around the unbroken strand thus removing DNA supercoils. Finally, in the religation step, the DNA 5'-OH attacks the covalent intermediate to expel the active-site tyrosine and restore the DNA phosphodiester backbone.</text>
</comment>
<evidence type="ECO:0000256" key="6">
    <source>
        <dbReference type="ARBA" id="ARBA00023235"/>
    </source>
</evidence>
<dbReference type="InterPro" id="IPR008336">
    <property type="entry name" value="TopoI_DNA-bd_euk"/>
</dbReference>
<keyword evidence="4 8" id="KW-0799">Topoisomerase</keyword>
<dbReference type="InterPro" id="IPR013034">
    <property type="entry name" value="DNA_topo_DNA_db_N_dom1"/>
</dbReference>
<evidence type="ECO:0000313" key="14">
    <source>
        <dbReference type="Proteomes" id="UP000444721"/>
    </source>
</evidence>
<dbReference type="InterPro" id="IPR014727">
    <property type="entry name" value="TopoI_cat_a/b-sub_euk"/>
</dbReference>
<dbReference type="RefSeq" id="XP_044561536.1">
    <property type="nucleotide sequence ID" value="XM_044707498.1"/>
</dbReference>
<feature type="compositionally biased region" description="Low complexity" evidence="11">
    <location>
        <begin position="53"/>
        <end position="63"/>
    </location>
</feature>
<evidence type="ECO:0000256" key="4">
    <source>
        <dbReference type="ARBA" id="ARBA00023029"/>
    </source>
</evidence>
<dbReference type="Pfam" id="PF14370">
    <property type="entry name" value="Topo_C_assoc"/>
    <property type="match status" value="1"/>
</dbReference>
<dbReference type="OrthoDB" id="47179at2759"/>
<evidence type="ECO:0000256" key="11">
    <source>
        <dbReference type="SAM" id="MobiDB-lite"/>
    </source>
</evidence>
<dbReference type="Pfam" id="PF02919">
    <property type="entry name" value="Topoisom_I_N"/>
    <property type="match status" value="1"/>
</dbReference>
<dbReference type="PANTHER" id="PTHR10290:SF3">
    <property type="entry name" value="DNA TOPOISOMERASE 1"/>
    <property type="match status" value="1"/>
</dbReference>
<dbReference type="Gene3D" id="1.10.10.41">
    <property type="entry name" value="Yeast DNA topoisomerase - domain 1"/>
    <property type="match status" value="1"/>
</dbReference>
<dbReference type="InterPro" id="IPR025834">
    <property type="entry name" value="TopoI_C_dom"/>
</dbReference>
<dbReference type="InterPro" id="IPR013500">
    <property type="entry name" value="TopoI_cat_euk"/>
</dbReference>
<dbReference type="InterPro" id="IPR013030">
    <property type="entry name" value="DNA_topo_DNA_db_N_dom2"/>
</dbReference>
<dbReference type="InterPro" id="IPR013499">
    <property type="entry name" value="TopoI_euk"/>
</dbReference>
<dbReference type="VEuPathDB" id="AmoebaDB:NfTy_068940"/>
<dbReference type="Pfam" id="PF01028">
    <property type="entry name" value="Topoisom_I"/>
    <property type="match status" value="1"/>
</dbReference>
<dbReference type="Gene3D" id="1.10.132.10">
    <property type="match status" value="1"/>
</dbReference>
<dbReference type="InterPro" id="IPR036202">
    <property type="entry name" value="TopoI_DNA-bd_euk_N_sf"/>
</dbReference>
<dbReference type="SMART" id="SM00435">
    <property type="entry name" value="TOPEUc"/>
    <property type="match status" value="1"/>
</dbReference>
<evidence type="ECO:0000256" key="8">
    <source>
        <dbReference type="PROSITE-ProRule" id="PRU01382"/>
    </source>
</evidence>
<dbReference type="GO" id="GO:0003677">
    <property type="term" value="F:DNA binding"/>
    <property type="evidence" value="ECO:0007669"/>
    <property type="project" value="UniProtKB-UniRule"/>
</dbReference>
<dbReference type="SUPFAM" id="SSF56741">
    <property type="entry name" value="Eukaryotic DNA topoisomerase I, N-terminal DNA-binding fragment"/>
    <property type="match status" value="1"/>
</dbReference>
<dbReference type="Gene3D" id="3.90.15.10">
    <property type="entry name" value="Topoisomerase I, Chain A, domain 3"/>
    <property type="match status" value="1"/>
</dbReference>
<organism evidence="13 14">
    <name type="scientific">Naegleria fowleri</name>
    <name type="common">Brain eating amoeba</name>
    <dbReference type="NCBI Taxonomy" id="5763"/>
    <lineage>
        <taxon>Eukaryota</taxon>
        <taxon>Discoba</taxon>
        <taxon>Heterolobosea</taxon>
        <taxon>Tetramitia</taxon>
        <taxon>Eutetramitia</taxon>
        <taxon>Vahlkampfiidae</taxon>
        <taxon>Naegleria</taxon>
    </lineage>
</organism>
<comment type="caution">
    <text evidence="13">The sequence shown here is derived from an EMBL/GenBank/DDBJ whole genome shotgun (WGS) entry which is preliminary data.</text>
</comment>
<dbReference type="GO" id="GO:0007059">
    <property type="term" value="P:chromosome segregation"/>
    <property type="evidence" value="ECO:0007669"/>
    <property type="project" value="TreeGrafter"/>
</dbReference>
<dbReference type="CDD" id="cd00659">
    <property type="entry name" value="Topo_IB_C"/>
    <property type="match status" value="1"/>
</dbReference>
<dbReference type="GO" id="GO:0003917">
    <property type="term" value="F:DNA topoisomerase type I (single strand cut, ATP-independent) activity"/>
    <property type="evidence" value="ECO:0007669"/>
    <property type="project" value="UniProtKB-UniRule"/>
</dbReference>
<comment type="catalytic activity">
    <reaction evidence="1 8 9">
        <text>ATP-independent breakage of single-stranded DNA, followed by passage and rejoining.</text>
        <dbReference type="EC" id="5.6.2.1"/>
    </reaction>
</comment>
<dbReference type="InterPro" id="IPR001631">
    <property type="entry name" value="TopoI"/>
</dbReference>
<feature type="domain" description="DNA topoisomerase I eukaryotic-type" evidence="12">
    <location>
        <begin position="228"/>
        <end position="660"/>
    </location>
</feature>
<protein>
    <recommendedName>
        <fullName evidence="9">DNA topoisomerase I</fullName>
        <ecNumber evidence="9">5.6.2.1</ecNumber>
    </recommendedName>
    <alternativeName>
        <fullName evidence="9">DNA topoisomerase 1</fullName>
    </alternativeName>
</protein>
<dbReference type="InterPro" id="IPR011010">
    <property type="entry name" value="DNA_brk_join_enz"/>
</dbReference>
<dbReference type="GO" id="GO:0006265">
    <property type="term" value="P:DNA topological change"/>
    <property type="evidence" value="ECO:0007669"/>
    <property type="project" value="UniProtKB-UniRule"/>
</dbReference>
<comment type="similarity">
    <text evidence="3 8 9">Belongs to the type IB topoisomerase family.</text>
</comment>
<dbReference type="GeneID" id="68111336"/>
<evidence type="ECO:0000256" key="1">
    <source>
        <dbReference type="ARBA" id="ARBA00000213"/>
    </source>
</evidence>
<evidence type="ECO:0000259" key="12">
    <source>
        <dbReference type="SMART" id="SM00435"/>
    </source>
</evidence>
<evidence type="ECO:0000256" key="7">
    <source>
        <dbReference type="ARBA" id="ARBA00023242"/>
    </source>
</evidence>